<dbReference type="AlphaFoldDB" id="A0A1I0UXZ5"/>
<feature type="repeat" description="TPR" evidence="1">
    <location>
        <begin position="193"/>
        <end position="226"/>
    </location>
</feature>
<feature type="repeat" description="TPR" evidence="1">
    <location>
        <begin position="331"/>
        <end position="364"/>
    </location>
</feature>
<dbReference type="Pfam" id="PF13424">
    <property type="entry name" value="TPR_12"/>
    <property type="match status" value="1"/>
</dbReference>
<evidence type="ECO:0000256" key="2">
    <source>
        <dbReference type="SAM" id="Coils"/>
    </source>
</evidence>
<feature type="repeat" description="TPR" evidence="1">
    <location>
        <begin position="432"/>
        <end position="465"/>
    </location>
</feature>
<dbReference type="SUPFAM" id="SSF81901">
    <property type="entry name" value="HCP-like"/>
    <property type="match status" value="1"/>
</dbReference>
<dbReference type="PROSITE" id="PS50293">
    <property type="entry name" value="TPR_REGION"/>
    <property type="match status" value="4"/>
</dbReference>
<protein>
    <submittedName>
        <fullName evidence="3">Tetratricopeptide repeat-containing protein</fullName>
    </submittedName>
</protein>
<dbReference type="InterPro" id="IPR019734">
    <property type="entry name" value="TPR_rpt"/>
</dbReference>
<dbReference type="InterPro" id="IPR011990">
    <property type="entry name" value="TPR-like_helical_dom_sf"/>
</dbReference>
<organism evidence="3 4">
    <name type="scientific">Selenomonas ruminantium</name>
    <dbReference type="NCBI Taxonomy" id="971"/>
    <lineage>
        <taxon>Bacteria</taxon>
        <taxon>Bacillati</taxon>
        <taxon>Bacillota</taxon>
        <taxon>Negativicutes</taxon>
        <taxon>Selenomonadales</taxon>
        <taxon>Selenomonadaceae</taxon>
        <taxon>Selenomonas</taxon>
    </lineage>
</organism>
<keyword evidence="2" id="KW-0175">Coiled coil</keyword>
<proteinExistence type="predicted"/>
<dbReference type="SUPFAM" id="SSF48452">
    <property type="entry name" value="TPR-like"/>
    <property type="match status" value="1"/>
</dbReference>
<dbReference type="InterPro" id="IPR006597">
    <property type="entry name" value="Sel1-like"/>
</dbReference>
<name>A0A1I0UXZ5_SELRU</name>
<dbReference type="Pfam" id="PF00515">
    <property type="entry name" value="TPR_1"/>
    <property type="match status" value="1"/>
</dbReference>
<dbReference type="PANTHER" id="PTHR12558:SF13">
    <property type="entry name" value="CELL DIVISION CYCLE PROTEIN 27 HOMOLOG"/>
    <property type="match status" value="1"/>
</dbReference>
<keyword evidence="1" id="KW-0802">TPR repeat</keyword>
<dbReference type="Pfam" id="PF13181">
    <property type="entry name" value="TPR_8"/>
    <property type="match status" value="1"/>
</dbReference>
<dbReference type="PANTHER" id="PTHR12558">
    <property type="entry name" value="CELL DIVISION CYCLE 16,23,27"/>
    <property type="match status" value="1"/>
</dbReference>
<dbReference type="PROSITE" id="PS50005">
    <property type="entry name" value="TPR"/>
    <property type="match status" value="6"/>
</dbReference>
<dbReference type="EMBL" id="FOJX01000001">
    <property type="protein sequence ID" value="SFA68928.1"/>
    <property type="molecule type" value="Genomic_DNA"/>
</dbReference>
<accession>A0A1I0UXZ5</accession>
<dbReference type="Pfam" id="PF13414">
    <property type="entry name" value="TPR_11"/>
    <property type="match status" value="2"/>
</dbReference>
<reference evidence="3 4" key="1">
    <citation type="submission" date="2016-10" db="EMBL/GenBank/DDBJ databases">
        <authorList>
            <person name="de Groot N.N."/>
        </authorList>
    </citation>
    <scope>NUCLEOTIDE SEQUENCE [LARGE SCALE GENOMIC DNA]</scope>
    <source>
        <strain evidence="3 4">L14</strain>
    </source>
</reference>
<feature type="repeat" description="TPR" evidence="1">
    <location>
        <begin position="401"/>
        <end position="431"/>
    </location>
</feature>
<dbReference type="Proteomes" id="UP000183843">
    <property type="component" value="Unassembled WGS sequence"/>
</dbReference>
<gene>
    <name evidence="3" type="ORF">SAMN05216587_10135</name>
</gene>
<feature type="repeat" description="TPR" evidence="1">
    <location>
        <begin position="365"/>
        <end position="398"/>
    </location>
</feature>
<dbReference type="SMART" id="SM00028">
    <property type="entry name" value="TPR"/>
    <property type="match status" value="8"/>
</dbReference>
<feature type="coiled-coil region" evidence="2">
    <location>
        <begin position="140"/>
        <end position="174"/>
    </location>
</feature>
<evidence type="ECO:0000313" key="3">
    <source>
        <dbReference type="EMBL" id="SFA68928.1"/>
    </source>
</evidence>
<feature type="repeat" description="TPR" evidence="1">
    <location>
        <begin position="297"/>
        <end position="330"/>
    </location>
</feature>
<evidence type="ECO:0000313" key="4">
    <source>
        <dbReference type="Proteomes" id="UP000183843"/>
    </source>
</evidence>
<evidence type="ECO:0000256" key="1">
    <source>
        <dbReference type="PROSITE-ProRule" id="PRU00339"/>
    </source>
</evidence>
<sequence>MNISKLFKIFFLIGGVVLLPLCFSASVSAEKRQIEGNGMYLMGDSDVENVAVAKERAKQEALRNASEQAAVFVESTSVVEMGTLTSDEIRTYTASVLRLVGTPQISMTPDGNGVLFRCYLQAVVDTDDFKDISVKSLGNSQRLAEENARLSREMDALREKYAKAQNEAEKQNLRSQIEQNHEHFMTVQDEEAAERFFVEGYNYEKKGNYAAALAAYQKAIHFNPCHSDAYCNLGIIYQNVLKDYTKAVDCFEKGIQANPLDADLYYNLGLYYEVIALNYDMAEKYFLKAIQVNPQHSMSYNDLGVIYHLRKNYAKAEGYYREAIKINPRNETANNNLGLVYRVLKDYTKAEECYRRAIQINPQNAGVYNDLANLYLNQGKYNDALKAVDKALSIDKKEIYQDTLGEIYLNMGQYQKALDAYSKAINMNRSFAHAYLYRGLTYEKMGDLTKALADIRKATELDPNDTEARQNYQRLQGRR</sequence>
<dbReference type="Gene3D" id="1.25.40.10">
    <property type="entry name" value="Tetratricopeptide repeat domain"/>
    <property type="match status" value="4"/>
</dbReference>
<dbReference type="SMART" id="SM00671">
    <property type="entry name" value="SEL1"/>
    <property type="match status" value="4"/>
</dbReference>